<sequence>MTTGRRGISLAEAGVCGRPRAHLARVLWRPGPEAMGLAVSEFWTGCKDRQMPCVCLWSQRRLRVRADQRYEDANRTSSRTLIGQGEFFGTVALMPGHVGGMQQIEGGLDMAERELRCDTALAFVAPLLESGRGEALFDDHFLPGGGAGSRQRPAITIVRRPNRTGLKWRQPSRALLNEGSNGSCR</sequence>
<reference evidence="1" key="1">
    <citation type="submission" date="2021-01" db="EMBL/GenBank/DDBJ databases">
        <title>Whole genome shotgun sequence of Actinoplanes capillaceus NBRC 16408.</title>
        <authorList>
            <person name="Komaki H."/>
            <person name="Tamura T."/>
        </authorList>
    </citation>
    <scope>NUCLEOTIDE SEQUENCE [LARGE SCALE GENOMIC DNA]</scope>
    <source>
        <strain evidence="1">NBRC 16408</strain>
    </source>
</reference>
<evidence type="ECO:0008006" key="2">
    <source>
        <dbReference type="Google" id="ProtNLM"/>
    </source>
</evidence>
<accession>A0ABQ3WJ08</accession>
<gene>
    <name evidence="1" type="ORF">Aca07nite_35010</name>
</gene>
<dbReference type="EMBL" id="BOMF01000068">
    <property type="protein sequence ID" value="GID46226.1"/>
    <property type="molecule type" value="Genomic_DNA"/>
</dbReference>
<organism evidence="1">
    <name type="scientific">Actinoplanes campanulatus</name>
    <dbReference type="NCBI Taxonomy" id="113559"/>
    <lineage>
        <taxon>Bacteria</taxon>
        <taxon>Bacillati</taxon>
        <taxon>Actinomycetota</taxon>
        <taxon>Actinomycetes</taxon>
        <taxon>Micromonosporales</taxon>
        <taxon>Micromonosporaceae</taxon>
        <taxon>Actinoplanes</taxon>
    </lineage>
</organism>
<comment type="caution">
    <text evidence="1">The sequence shown here is derived from an EMBL/GenBank/DDBJ whole genome shotgun (WGS) entry which is preliminary data.</text>
</comment>
<evidence type="ECO:0000313" key="1">
    <source>
        <dbReference type="EMBL" id="GID46226.1"/>
    </source>
</evidence>
<name>A0ABQ3WJ08_9ACTN</name>
<protein>
    <recommendedName>
        <fullName evidence="2">Cyclic nucleotide-binding domain-containing protein</fullName>
    </recommendedName>
</protein>
<proteinExistence type="predicted"/>